<keyword evidence="4" id="KW-0963">Cytoplasm</keyword>
<keyword evidence="8" id="KW-0812">Transmembrane</keyword>
<dbReference type="Pfam" id="PF13242">
    <property type="entry name" value="Hydrolase_like"/>
    <property type="match status" value="1"/>
</dbReference>
<dbReference type="SUPFAM" id="SSF56784">
    <property type="entry name" value="HAD-like"/>
    <property type="match status" value="1"/>
</dbReference>
<evidence type="ECO:0000256" key="7">
    <source>
        <dbReference type="SAM" id="MobiDB-lite"/>
    </source>
</evidence>
<accession>A0A8J2RT91</accession>
<dbReference type="Pfam" id="PF13344">
    <property type="entry name" value="Hydrolase_6"/>
    <property type="match status" value="1"/>
</dbReference>
<dbReference type="FunFam" id="3.40.50.1000:FF:000163">
    <property type="entry name" value="Pyridoxal phosphate phosphatase"/>
    <property type="match status" value="1"/>
</dbReference>
<evidence type="ECO:0000256" key="6">
    <source>
        <dbReference type="ARBA" id="ARBA00023136"/>
    </source>
</evidence>
<dbReference type="InterPro" id="IPR006349">
    <property type="entry name" value="PGP_euk"/>
</dbReference>
<evidence type="ECO:0000256" key="3">
    <source>
        <dbReference type="ARBA" id="ARBA00022475"/>
    </source>
</evidence>
<feature type="compositionally biased region" description="Basic and acidic residues" evidence="7">
    <location>
        <begin position="450"/>
        <end position="461"/>
    </location>
</feature>
<dbReference type="SFLD" id="SFLDG01129">
    <property type="entry name" value="C1.5:_HAD__Beta-PGM__Phosphata"/>
    <property type="match status" value="1"/>
</dbReference>
<dbReference type="PANTHER" id="PTHR19288:SF93">
    <property type="entry name" value="FI11325P-RELATED"/>
    <property type="match status" value="1"/>
</dbReference>
<evidence type="ECO:0000256" key="5">
    <source>
        <dbReference type="ARBA" id="ARBA00022801"/>
    </source>
</evidence>
<evidence type="ECO:0000256" key="4">
    <source>
        <dbReference type="ARBA" id="ARBA00022490"/>
    </source>
</evidence>
<gene>
    <name evidence="9" type="ORF">DGAL_LOCUS10021</name>
</gene>
<dbReference type="PANTHER" id="PTHR19288">
    <property type="entry name" value="4-NITROPHENYLPHOSPHATASE-RELATED"/>
    <property type="match status" value="1"/>
</dbReference>
<sequence length="550" mass="61229">MHFTSRGNYHRMAAVKLSKDIVRSFVDSFDTVLFDCDGVLWAGSKILHRSVETVNYLKETGKQIFYVTNNSTKTRSQYLEKLTKLGFNAEENEIATSGYLVASYLQSINFKQTAYLIGSKGFAEELTNHGIQHTQIGPDVMPTEMQFYVNGKIELENDVGAVVIGFDEHLSYPKILKAANYLANPNCLFLASNADETFPMEIPLVVPGTGVMVKAVETASLRTAKVFGKPSAAMFEAISKQCKIDPKRTLMIGDRCNTDISFGKNCQLTTLLVLTGVTSLKQLEQYKNNEQHILIPDFYTESIGDLLDLLEQSIRDLFRNFGEGFFNLVYQIVEAMRVHFNGITRRYRRKMERRIGAVLLLHLVAISTGAVNETAVSSTTIPMTEISVPTITSPKTTVSTEKIDPIFSKIDTSLNLPGTGTSLMNVTLDHLNQPPQGDGAKRNSVPKKGINKEPVKPRKGAEPPPAEQANSTRTTTNSSFKSKPLASETQNTEDEVSSQPDYTALIVGLSLGIAMVLILASVTYWRLRDVWERRQYKRVDFLIDGLYTDT</sequence>
<dbReference type="GO" id="GO:0005829">
    <property type="term" value="C:cytosol"/>
    <property type="evidence" value="ECO:0007669"/>
    <property type="project" value="UniProtKB-SubCell"/>
</dbReference>
<dbReference type="InterPro" id="IPR006357">
    <property type="entry name" value="HAD-SF_hydro_IIA"/>
</dbReference>
<evidence type="ECO:0000313" key="10">
    <source>
        <dbReference type="Proteomes" id="UP000789390"/>
    </source>
</evidence>
<name>A0A8J2RT91_9CRUS</name>
<dbReference type="OrthoDB" id="413953at2759"/>
<dbReference type="InterPro" id="IPR023214">
    <property type="entry name" value="HAD_sf"/>
</dbReference>
<dbReference type="EMBL" id="CAKKLH010000235">
    <property type="protein sequence ID" value="CAH0106859.1"/>
    <property type="molecule type" value="Genomic_DNA"/>
</dbReference>
<evidence type="ECO:0000256" key="2">
    <source>
        <dbReference type="ARBA" id="ARBA00004514"/>
    </source>
</evidence>
<keyword evidence="8" id="KW-1133">Transmembrane helix</keyword>
<dbReference type="GO" id="GO:0016791">
    <property type="term" value="F:phosphatase activity"/>
    <property type="evidence" value="ECO:0007669"/>
    <property type="project" value="InterPro"/>
</dbReference>
<keyword evidence="10" id="KW-1185">Reference proteome</keyword>
<dbReference type="NCBIfam" id="TIGR01452">
    <property type="entry name" value="PGP_euk"/>
    <property type="match status" value="1"/>
</dbReference>
<evidence type="ECO:0000256" key="1">
    <source>
        <dbReference type="ARBA" id="ARBA00004202"/>
    </source>
</evidence>
<dbReference type="NCBIfam" id="TIGR01460">
    <property type="entry name" value="HAD-SF-IIA"/>
    <property type="match status" value="1"/>
</dbReference>
<comment type="subcellular location">
    <subcellularLocation>
        <location evidence="1">Cell membrane</location>
        <topology evidence="1">Peripheral membrane protein</topology>
    </subcellularLocation>
    <subcellularLocation>
        <location evidence="2">Cytoplasm</location>
        <location evidence="2">Cytosol</location>
    </subcellularLocation>
</comment>
<dbReference type="GO" id="GO:0005886">
    <property type="term" value="C:plasma membrane"/>
    <property type="evidence" value="ECO:0007669"/>
    <property type="project" value="UniProtKB-SubCell"/>
</dbReference>
<dbReference type="Proteomes" id="UP000789390">
    <property type="component" value="Unassembled WGS sequence"/>
</dbReference>
<dbReference type="AlphaFoldDB" id="A0A8J2RT91"/>
<keyword evidence="3" id="KW-1003">Cell membrane</keyword>
<comment type="caution">
    <text evidence="9">The sequence shown here is derived from an EMBL/GenBank/DDBJ whole genome shotgun (WGS) entry which is preliminary data.</text>
</comment>
<protein>
    <recommendedName>
        <fullName evidence="11">Phosphoglycolate phosphatase</fullName>
    </recommendedName>
</protein>
<keyword evidence="6 8" id="KW-0472">Membrane</keyword>
<keyword evidence="5" id="KW-0378">Hydrolase</keyword>
<feature type="region of interest" description="Disordered" evidence="7">
    <location>
        <begin position="428"/>
        <end position="499"/>
    </location>
</feature>
<reference evidence="9" key="1">
    <citation type="submission" date="2021-11" db="EMBL/GenBank/DDBJ databases">
        <authorList>
            <person name="Schell T."/>
        </authorList>
    </citation>
    <scope>NUCLEOTIDE SEQUENCE</scope>
    <source>
        <strain evidence="9">M5</strain>
    </source>
</reference>
<proteinExistence type="predicted"/>
<organism evidence="9 10">
    <name type="scientific">Daphnia galeata</name>
    <dbReference type="NCBI Taxonomy" id="27404"/>
    <lineage>
        <taxon>Eukaryota</taxon>
        <taxon>Metazoa</taxon>
        <taxon>Ecdysozoa</taxon>
        <taxon>Arthropoda</taxon>
        <taxon>Crustacea</taxon>
        <taxon>Branchiopoda</taxon>
        <taxon>Diplostraca</taxon>
        <taxon>Cladocera</taxon>
        <taxon>Anomopoda</taxon>
        <taxon>Daphniidae</taxon>
        <taxon>Daphnia</taxon>
    </lineage>
</organism>
<feature type="compositionally biased region" description="Polar residues" evidence="7">
    <location>
        <begin position="468"/>
        <end position="481"/>
    </location>
</feature>
<evidence type="ECO:0000256" key="8">
    <source>
        <dbReference type="SAM" id="Phobius"/>
    </source>
</evidence>
<dbReference type="InterPro" id="IPR036412">
    <property type="entry name" value="HAD-like_sf"/>
</dbReference>
<feature type="transmembrane region" description="Helical" evidence="8">
    <location>
        <begin position="355"/>
        <end position="372"/>
    </location>
</feature>
<feature type="transmembrane region" description="Helical" evidence="8">
    <location>
        <begin position="502"/>
        <end position="527"/>
    </location>
</feature>
<evidence type="ECO:0008006" key="11">
    <source>
        <dbReference type="Google" id="ProtNLM"/>
    </source>
</evidence>
<dbReference type="SFLD" id="SFLDS00003">
    <property type="entry name" value="Haloacid_Dehalogenase"/>
    <property type="match status" value="1"/>
</dbReference>
<dbReference type="Gene3D" id="3.40.50.1000">
    <property type="entry name" value="HAD superfamily/HAD-like"/>
    <property type="match status" value="2"/>
</dbReference>
<evidence type="ECO:0000313" key="9">
    <source>
        <dbReference type="EMBL" id="CAH0106859.1"/>
    </source>
</evidence>